<evidence type="ECO:0000256" key="1">
    <source>
        <dbReference type="SAM" id="MobiDB-lite"/>
    </source>
</evidence>
<feature type="compositionally biased region" description="Basic and acidic residues" evidence="1">
    <location>
        <begin position="215"/>
        <end position="224"/>
    </location>
</feature>
<dbReference type="Pfam" id="PF04028">
    <property type="entry name" value="DUF374"/>
    <property type="match status" value="1"/>
</dbReference>
<evidence type="ECO:0000313" key="4">
    <source>
        <dbReference type="Proteomes" id="UP001161409"/>
    </source>
</evidence>
<dbReference type="RefSeq" id="WP_169561772.1">
    <property type="nucleotide sequence ID" value="NZ_VNWN01000007.1"/>
</dbReference>
<comment type="caution">
    <text evidence="3">The sequence shown here is derived from an EMBL/GenBank/DDBJ whole genome shotgun (WGS) entry which is preliminary data.</text>
</comment>
<dbReference type="Proteomes" id="UP001161409">
    <property type="component" value="Unassembled WGS sequence"/>
</dbReference>
<sequence>MKKILKSDAMKSVISRIAAGYIWLVYRTSRWQIENADLPNRYVDEGKPFIMAFWHGRLLMMSIANRPPARAHVLISRHGDGELIARTIKHWNLDSIRGSTSRGSVPALKEILRVIRKKEIVVITPDGPRGPRMRAQDGVVRIAALTGVPVFPVSYSTTRGRFLKSWDRFFLAKPFSRGVMLWGDPIEVARQEDPAAYEDARLEIENRLNELTREADLRCGHEPVEPADPADPAASVRAAKKVS</sequence>
<proteinExistence type="predicted"/>
<organism evidence="3 4">
    <name type="scientific">Sneathiella chinensis</name>
    <dbReference type="NCBI Taxonomy" id="349750"/>
    <lineage>
        <taxon>Bacteria</taxon>
        <taxon>Pseudomonadati</taxon>
        <taxon>Pseudomonadota</taxon>
        <taxon>Alphaproteobacteria</taxon>
        <taxon>Sneathiellales</taxon>
        <taxon>Sneathiellaceae</taxon>
        <taxon>Sneathiella</taxon>
    </lineage>
</organism>
<accession>A0ABQ5U8Z0</accession>
<dbReference type="SUPFAM" id="SSF69593">
    <property type="entry name" value="Glycerol-3-phosphate (1)-acyltransferase"/>
    <property type="match status" value="1"/>
</dbReference>
<gene>
    <name evidence="3" type="ORF">GCM10007924_29400</name>
</gene>
<evidence type="ECO:0000259" key="2">
    <source>
        <dbReference type="Pfam" id="PF04028"/>
    </source>
</evidence>
<dbReference type="InterPro" id="IPR007172">
    <property type="entry name" value="DUF374"/>
</dbReference>
<evidence type="ECO:0000313" key="3">
    <source>
        <dbReference type="EMBL" id="GLQ07719.1"/>
    </source>
</evidence>
<reference evidence="3" key="1">
    <citation type="journal article" date="2014" name="Int. J. Syst. Evol. Microbiol.">
        <title>Complete genome of a new Firmicutes species belonging to the dominant human colonic microbiota ('Ruminococcus bicirculans') reveals two chromosomes and a selective capacity to utilize plant glucans.</title>
        <authorList>
            <consortium name="NISC Comparative Sequencing Program"/>
            <person name="Wegmann U."/>
            <person name="Louis P."/>
            <person name="Goesmann A."/>
            <person name="Henrissat B."/>
            <person name="Duncan S.H."/>
            <person name="Flint H.J."/>
        </authorList>
    </citation>
    <scope>NUCLEOTIDE SEQUENCE</scope>
    <source>
        <strain evidence="3">NBRC 103408</strain>
    </source>
</reference>
<feature type="region of interest" description="Disordered" evidence="1">
    <location>
        <begin position="215"/>
        <end position="243"/>
    </location>
</feature>
<reference evidence="3" key="2">
    <citation type="submission" date="2023-01" db="EMBL/GenBank/DDBJ databases">
        <title>Draft genome sequence of Sneathiella chinensis strain NBRC 103408.</title>
        <authorList>
            <person name="Sun Q."/>
            <person name="Mori K."/>
        </authorList>
    </citation>
    <scope>NUCLEOTIDE SEQUENCE</scope>
    <source>
        <strain evidence="3">NBRC 103408</strain>
    </source>
</reference>
<protein>
    <recommendedName>
        <fullName evidence="2">DUF374 domain-containing protein</fullName>
    </recommendedName>
</protein>
<name>A0ABQ5U8Z0_9PROT</name>
<dbReference type="CDD" id="cd07983">
    <property type="entry name" value="LPLAT_DUF374-like"/>
    <property type="match status" value="1"/>
</dbReference>
<dbReference type="EMBL" id="BSNF01000008">
    <property type="protein sequence ID" value="GLQ07719.1"/>
    <property type="molecule type" value="Genomic_DNA"/>
</dbReference>
<keyword evidence="4" id="KW-1185">Reference proteome</keyword>
<feature type="domain" description="DUF374" evidence="2">
    <location>
        <begin position="69"/>
        <end position="132"/>
    </location>
</feature>